<reference evidence="2 3" key="1">
    <citation type="journal article" date="2009" name="Stand. Genomic Sci.">
        <title>Complete genome sequence of Acidimicrobium ferrooxidans type strain (ICP).</title>
        <authorList>
            <person name="Clum A."/>
            <person name="Nolan M."/>
            <person name="Lang E."/>
            <person name="Glavina Del Rio T."/>
            <person name="Tice H."/>
            <person name="Copeland A."/>
            <person name="Cheng J.F."/>
            <person name="Lucas S."/>
            <person name="Chen F."/>
            <person name="Bruce D."/>
            <person name="Goodwin L."/>
            <person name="Pitluck S."/>
            <person name="Ivanova N."/>
            <person name="Mavrommatis K."/>
            <person name="Mikhailova N."/>
            <person name="Pati A."/>
            <person name="Chen A."/>
            <person name="Palaniappan K."/>
            <person name="Goker M."/>
            <person name="Spring S."/>
            <person name="Land M."/>
            <person name="Hauser L."/>
            <person name="Chang Y.J."/>
            <person name="Jeffries C.C."/>
            <person name="Chain P."/>
            <person name="Bristow J."/>
            <person name="Eisen J.A."/>
            <person name="Markowitz V."/>
            <person name="Hugenholtz P."/>
            <person name="Kyrpides N.C."/>
            <person name="Klenk H.P."/>
            <person name="Lapidus A."/>
        </authorList>
    </citation>
    <scope>NUCLEOTIDE SEQUENCE [LARGE SCALE GENOMIC DNA]</scope>
    <source>
        <strain evidence="3">DSM 10331 / JCM 15462 / NBRC 103882 / ICP</strain>
    </source>
</reference>
<dbReference type="Proteomes" id="UP000000771">
    <property type="component" value="Chromosome"/>
</dbReference>
<dbReference type="OrthoDB" id="9803871at2"/>
<proteinExistence type="predicted"/>
<keyword evidence="2" id="KW-0808">Transferase</keyword>
<organism evidence="2 3">
    <name type="scientific">Acidimicrobium ferrooxidans (strain DSM 10331 / JCM 15462 / NBRC 103882 / ICP)</name>
    <dbReference type="NCBI Taxonomy" id="525909"/>
    <lineage>
        <taxon>Bacteria</taxon>
        <taxon>Bacillati</taxon>
        <taxon>Actinomycetota</taxon>
        <taxon>Acidimicrobiia</taxon>
        <taxon>Acidimicrobiales</taxon>
        <taxon>Acidimicrobiaceae</taxon>
        <taxon>Acidimicrobium</taxon>
    </lineage>
</organism>
<sequence>MKALVLAGGSGTRLRPITHTAAKQLVPIANRPILFWALDSIAEAGIREVGMIVGHTKDEVRAAVGDGSAFGLSVTYLEQPQPLGLAHAVSVARDWLGDDDFCMYLGDNVLLGGVAPFVERFGRPGRSEDALVLLAKVDDPTRFGVAEFDTEGRLVRLVEKPSVPPSDLALVGVYFFSPAVHDAISQIRPSARGELEITDAIDALITSGRIVDALAVDGFWKDLGDPEALLAGNRFMLLGIEGSVEGTVVDSSVDGPVVVEPGAVVERTVVRGPATIGRGARIVDAYVGPFSAIGPDCELRATEIQNSIVLAGARIDGVGPLDGCIIGRSAVVERRGHLPRATSVVVGDHSRLELA</sequence>
<dbReference type="HOGENOM" id="CLU_029499_0_1_11"/>
<dbReference type="InterPro" id="IPR005908">
    <property type="entry name" value="G1P_thy_trans_l"/>
</dbReference>
<dbReference type="EMBL" id="CP001631">
    <property type="protein sequence ID" value="ACU53683.1"/>
    <property type="molecule type" value="Genomic_DNA"/>
</dbReference>
<protein>
    <submittedName>
        <fullName evidence="2">Glucose-1-phosphate thymidyltransferase</fullName>
    </submittedName>
</protein>
<dbReference type="InterPro" id="IPR005835">
    <property type="entry name" value="NTP_transferase_dom"/>
</dbReference>
<feature type="domain" description="Nucleotidyl transferase" evidence="1">
    <location>
        <begin position="2"/>
        <end position="236"/>
    </location>
</feature>
<dbReference type="PANTHER" id="PTHR42883:SF2">
    <property type="entry name" value="THYMIDYLYLTRANSFERASE"/>
    <property type="match status" value="1"/>
</dbReference>
<dbReference type="Gene3D" id="2.160.10.10">
    <property type="entry name" value="Hexapeptide repeat proteins"/>
    <property type="match status" value="1"/>
</dbReference>
<evidence type="ECO:0000313" key="3">
    <source>
        <dbReference type="Proteomes" id="UP000000771"/>
    </source>
</evidence>
<dbReference type="CDD" id="cd04189">
    <property type="entry name" value="G1P_TT_long"/>
    <property type="match status" value="1"/>
</dbReference>
<gene>
    <name evidence="2" type="ordered locus">Afer_0733</name>
</gene>
<name>C7LY75_ACIFD</name>
<dbReference type="STRING" id="525909.Afer_0733"/>
<dbReference type="Gene3D" id="3.90.550.10">
    <property type="entry name" value="Spore Coat Polysaccharide Biosynthesis Protein SpsA, Chain A"/>
    <property type="match status" value="1"/>
</dbReference>
<dbReference type="InterPro" id="IPR029044">
    <property type="entry name" value="Nucleotide-diphossugar_trans"/>
</dbReference>
<dbReference type="GO" id="GO:0016740">
    <property type="term" value="F:transferase activity"/>
    <property type="evidence" value="ECO:0007669"/>
    <property type="project" value="UniProtKB-KW"/>
</dbReference>
<dbReference type="PANTHER" id="PTHR42883">
    <property type="entry name" value="GLUCOSE-1-PHOSPHATE THYMIDYLTRANSFERASE"/>
    <property type="match status" value="1"/>
</dbReference>
<dbReference type="KEGG" id="afo:Afer_0733"/>
<dbReference type="SUPFAM" id="SSF53448">
    <property type="entry name" value="Nucleotide-diphospho-sugar transferases"/>
    <property type="match status" value="1"/>
</dbReference>
<dbReference type="RefSeq" id="WP_015798172.1">
    <property type="nucleotide sequence ID" value="NC_013124.1"/>
</dbReference>
<keyword evidence="3" id="KW-1185">Reference proteome</keyword>
<dbReference type="AlphaFoldDB" id="C7LY75"/>
<accession>C7LY75</accession>
<dbReference type="NCBIfam" id="TIGR01208">
    <property type="entry name" value="rmlA_long"/>
    <property type="match status" value="1"/>
</dbReference>
<dbReference type="eggNOG" id="COG1209">
    <property type="taxonomic scope" value="Bacteria"/>
</dbReference>
<dbReference type="Pfam" id="PF00483">
    <property type="entry name" value="NTP_transferase"/>
    <property type="match status" value="1"/>
</dbReference>
<evidence type="ECO:0000313" key="2">
    <source>
        <dbReference type="EMBL" id="ACU53683.1"/>
    </source>
</evidence>
<evidence type="ECO:0000259" key="1">
    <source>
        <dbReference type="Pfam" id="PF00483"/>
    </source>
</evidence>